<dbReference type="OrthoDB" id="2306061at2759"/>
<keyword evidence="2" id="KW-1185">Reference proteome</keyword>
<sequence>MKTLFILQNTYFFITVIQSGHTGFLQQPGYICEAGDLKSTVFNNPSATVIILYQQLFKNGTKFSGPLIMSHDKIEIREQLLRNVNFHPFCCFIGKFWLFVYGISISSDEQLYYAGPDKKNSIVKMYQDFELKYTYIGNDPND</sequence>
<accession>A0A397S8Z2</accession>
<comment type="caution">
    <text evidence="1">The sequence shown here is derived from an EMBL/GenBank/DDBJ whole genome shotgun (WGS) entry which is preliminary data.</text>
</comment>
<reference evidence="1 2" key="1">
    <citation type="submission" date="2018-06" db="EMBL/GenBank/DDBJ databases">
        <title>Comparative genomics reveals the genomic features of Rhizophagus irregularis, R. cerebriforme, R. diaphanum and Gigaspora rosea, and their symbiotic lifestyle signature.</title>
        <authorList>
            <person name="Morin E."/>
            <person name="San Clemente H."/>
            <person name="Chen E.C.H."/>
            <person name="De La Providencia I."/>
            <person name="Hainaut M."/>
            <person name="Kuo A."/>
            <person name="Kohler A."/>
            <person name="Murat C."/>
            <person name="Tang N."/>
            <person name="Roy S."/>
            <person name="Loubradou J."/>
            <person name="Henrissat B."/>
            <person name="Grigoriev I.V."/>
            <person name="Corradi N."/>
            <person name="Roux C."/>
            <person name="Martin F.M."/>
        </authorList>
    </citation>
    <scope>NUCLEOTIDE SEQUENCE [LARGE SCALE GENOMIC DNA]</scope>
    <source>
        <strain evidence="1 2">DAOM 227022</strain>
    </source>
</reference>
<dbReference type="STRING" id="658196.A0A397S8Z2"/>
<evidence type="ECO:0000313" key="2">
    <source>
        <dbReference type="Proteomes" id="UP000265703"/>
    </source>
</evidence>
<dbReference type="EMBL" id="QKYT01001477">
    <property type="protein sequence ID" value="RIA79191.1"/>
    <property type="molecule type" value="Genomic_DNA"/>
</dbReference>
<dbReference type="AlphaFoldDB" id="A0A397S8Z2"/>
<protein>
    <submittedName>
        <fullName evidence="1">Uncharacterized protein</fullName>
    </submittedName>
</protein>
<name>A0A397S8Z2_9GLOM</name>
<dbReference type="Proteomes" id="UP000265703">
    <property type="component" value="Unassembled WGS sequence"/>
</dbReference>
<gene>
    <name evidence="1" type="ORF">C1645_841306</name>
</gene>
<evidence type="ECO:0000313" key="1">
    <source>
        <dbReference type="EMBL" id="RIA79191.1"/>
    </source>
</evidence>
<proteinExistence type="predicted"/>
<organism evidence="1 2">
    <name type="scientific">Glomus cerebriforme</name>
    <dbReference type="NCBI Taxonomy" id="658196"/>
    <lineage>
        <taxon>Eukaryota</taxon>
        <taxon>Fungi</taxon>
        <taxon>Fungi incertae sedis</taxon>
        <taxon>Mucoromycota</taxon>
        <taxon>Glomeromycotina</taxon>
        <taxon>Glomeromycetes</taxon>
        <taxon>Glomerales</taxon>
        <taxon>Glomeraceae</taxon>
        <taxon>Glomus</taxon>
    </lineage>
</organism>